<accession>A0A5D2TU62</accession>
<name>A0A5D2TU62_GOSMU</name>
<dbReference type="EMBL" id="CM017656">
    <property type="protein sequence ID" value="TYI68225.1"/>
    <property type="molecule type" value="Genomic_DNA"/>
</dbReference>
<protein>
    <recommendedName>
        <fullName evidence="9">MIP18 family-like domain-containing protein</fullName>
    </recommendedName>
</protein>
<keyword evidence="1" id="KW-0479">Metal-binding</keyword>
<dbReference type="Proteomes" id="UP000323597">
    <property type="component" value="Chromosome D08"/>
</dbReference>
<dbReference type="PANTHER" id="PTHR42961">
    <property type="entry name" value="IRON-SULFUR PROTEIN NUBPL"/>
    <property type="match status" value="1"/>
</dbReference>
<evidence type="ECO:0008006" key="9">
    <source>
        <dbReference type="Google" id="ProtNLM"/>
    </source>
</evidence>
<evidence type="ECO:0000256" key="2">
    <source>
        <dbReference type="ARBA" id="ARBA00022741"/>
    </source>
</evidence>
<dbReference type="GO" id="GO:0032981">
    <property type="term" value="P:mitochondrial respiratory chain complex I assembly"/>
    <property type="evidence" value="ECO:0007669"/>
    <property type="project" value="TreeGrafter"/>
</dbReference>
<dbReference type="PANTHER" id="PTHR42961:SF2">
    <property type="entry name" value="IRON-SULFUR PROTEIN NUBPL"/>
    <property type="match status" value="1"/>
</dbReference>
<sequence>MKGLWRPFARLGGARSYSVLSNDQLRINGVKDVIAVASGKGGVGKSTTAVNLAVALANKCGLKVGVLDADVYGPSVPTMMNIHQKPEVNNDMKMIPIENYGVKCMSMGFLVDKDAPIVWRGPMVMSALQKMSREVAWGVLDILVVDMPPGTGDAQLTMSQKLQLSGALIVSTPQDVALIDARGGVRMFSKVQVPVSHKFCMYSLIRPAKLVENLCMVPKFGIVMKF</sequence>
<evidence type="ECO:0000256" key="1">
    <source>
        <dbReference type="ARBA" id="ARBA00022723"/>
    </source>
</evidence>
<dbReference type="GO" id="GO:0051539">
    <property type="term" value="F:4 iron, 4 sulfur cluster binding"/>
    <property type="evidence" value="ECO:0007669"/>
    <property type="project" value="TreeGrafter"/>
</dbReference>
<evidence type="ECO:0000256" key="4">
    <source>
        <dbReference type="ARBA" id="ARBA00023004"/>
    </source>
</evidence>
<dbReference type="InterPro" id="IPR027417">
    <property type="entry name" value="P-loop_NTPase"/>
</dbReference>
<evidence type="ECO:0000313" key="7">
    <source>
        <dbReference type="EMBL" id="TYI68225.1"/>
    </source>
</evidence>
<keyword evidence="2" id="KW-0547">Nucleotide-binding</keyword>
<dbReference type="CDD" id="cd02037">
    <property type="entry name" value="Mrp_NBP35"/>
    <property type="match status" value="1"/>
</dbReference>
<dbReference type="InterPro" id="IPR044304">
    <property type="entry name" value="NUBPL-like"/>
</dbReference>
<organism evidence="7 8">
    <name type="scientific">Gossypium mustelinum</name>
    <name type="common">Cotton</name>
    <name type="synonym">Gossypium caicoense</name>
    <dbReference type="NCBI Taxonomy" id="34275"/>
    <lineage>
        <taxon>Eukaryota</taxon>
        <taxon>Viridiplantae</taxon>
        <taxon>Streptophyta</taxon>
        <taxon>Embryophyta</taxon>
        <taxon>Tracheophyta</taxon>
        <taxon>Spermatophyta</taxon>
        <taxon>Magnoliopsida</taxon>
        <taxon>eudicotyledons</taxon>
        <taxon>Gunneridae</taxon>
        <taxon>Pentapetalae</taxon>
        <taxon>rosids</taxon>
        <taxon>malvids</taxon>
        <taxon>Malvales</taxon>
        <taxon>Malvaceae</taxon>
        <taxon>Malvoideae</taxon>
        <taxon>Gossypium</taxon>
    </lineage>
</organism>
<evidence type="ECO:0000256" key="5">
    <source>
        <dbReference type="ARBA" id="ARBA00023014"/>
    </source>
</evidence>
<keyword evidence="3" id="KW-0067">ATP-binding</keyword>
<proteinExistence type="inferred from homology"/>
<reference evidence="7 8" key="1">
    <citation type="submission" date="2019-07" db="EMBL/GenBank/DDBJ databases">
        <title>WGS assembly of Gossypium mustelinum.</title>
        <authorList>
            <person name="Chen Z.J."/>
            <person name="Sreedasyam A."/>
            <person name="Ando A."/>
            <person name="Song Q."/>
            <person name="De L."/>
            <person name="Hulse-Kemp A."/>
            <person name="Ding M."/>
            <person name="Ye W."/>
            <person name="Kirkbride R."/>
            <person name="Jenkins J."/>
            <person name="Plott C."/>
            <person name="Lovell J."/>
            <person name="Lin Y.-M."/>
            <person name="Vaughn R."/>
            <person name="Liu B."/>
            <person name="Li W."/>
            <person name="Simpson S."/>
            <person name="Scheffler B."/>
            <person name="Saski C."/>
            <person name="Grover C."/>
            <person name="Hu G."/>
            <person name="Conover J."/>
            <person name="Carlson J."/>
            <person name="Shu S."/>
            <person name="Boston L."/>
            <person name="Williams M."/>
            <person name="Peterson D."/>
            <person name="Mcgee K."/>
            <person name="Jones D."/>
            <person name="Wendel J."/>
            <person name="Stelly D."/>
            <person name="Grimwood J."/>
            <person name="Schmutz J."/>
        </authorList>
    </citation>
    <scope>NUCLEOTIDE SEQUENCE [LARGE SCALE GENOMIC DNA]</scope>
    <source>
        <strain evidence="7">1408120.09</strain>
    </source>
</reference>
<evidence type="ECO:0000256" key="3">
    <source>
        <dbReference type="ARBA" id="ARBA00022840"/>
    </source>
</evidence>
<keyword evidence="8" id="KW-1185">Reference proteome</keyword>
<dbReference type="GO" id="GO:0016226">
    <property type="term" value="P:iron-sulfur cluster assembly"/>
    <property type="evidence" value="ECO:0007669"/>
    <property type="project" value="InterPro"/>
</dbReference>
<evidence type="ECO:0000256" key="6">
    <source>
        <dbReference type="ARBA" id="ARBA00024036"/>
    </source>
</evidence>
<dbReference type="HAMAP" id="MF_02040">
    <property type="entry name" value="Mrp_NBP35"/>
    <property type="match status" value="1"/>
</dbReference>
<dbReference type="Gene3D" id="3.40.50.300">
    <property type="entry name" value="P-loop containing nucleotide triphosphate hydrolases"/>
    <property type="match status" value="1"/>
</dbReference>
<evidence type="ECO:0000313" key="8">
    <source>
        <dbReference type="Proteomes" id="UP000323597"/>
    </source>
</evidence>
<dbReference type="GO" id="GO:0005524">
    <property type="term" value="F:ATP binding"/>
    <property type="evidence" value="ECO:0007669"/>
    <property type="project" value="UniProtKB-KW"/>
</dbReference>
<dbReference type="GO" id="GO:0005739">
    <property type="term" value="C:mitochondrion"/>
    <property type="evidence" value="ECO:0007669"/>
    <property type="project" value="TreeGrafter"/>
</dbReference>
<keyword evidence="4" id="KW-0408">Iron</keyword>
<dbReference type="AlphaFoldDB" id="A0A5D2TU62"/>
<dbReference type="Pfam" id="PF10609">
    <property type="entry name" value="ParA"/>
    <property type="match status" value="1"/>
</dbReference>
<keyword evidence="5" id="KW-0411">Iron-sulfur</keyword>
<dbReference type="SUPFAM" id="SSF52540">
    <property type="entry name" value="P-loop containing nucleoside triphosphate hydrolases"/>
    <property type="match status" value="1"/>
</dbReference>
<dbReference type="GO" id="GO:0140663">
    <property type="term" value="F:ATP-dependent FeS chaperone activity"/>
    <property type="evidence" value="ECO:0007669"/>
    <property type="project" value="InterPro"/>
</dbReference>
<comment type="similarity">
    <text evidence="6">Belongs to the Mrp/NBP35 ATP-binding proteins family.</text>
</comment>
<gene>
    <name evidence="7" type="ORF">E1A91_D08G075100v1</name>
</gene>
<dbReference type="InterPro" id="IPR033756">
    <property type="entry name" value="YlxH/NBP35"/>
</dbReference>
<dbReference type="GO" id="GO:0046872">
    <property type="term" value="F:metal ion binding"/>
    <property type="evidence" value="ECO:0007669"/>
    <property type="project" value="UniProtKB-KW"/>
</dbReference>
<dbReference type="InterPro" id="IPR019591">
    <property type="entry name" value="Mrp/NBP35_ATP-bd"/>
</dbReference>